<name>A0ABS1SY67_9GAMM</name>
<protein>
    <recommendedName>
        <fullName evidence="1">SpoVT-AbrB domain-containing protein</fullName>
    </recommendedName>
</protein>
<gene>
    <name evidence="2" type="ORF">JMA39_10155</name>
</gene>
<comment type="caution">
    <text evidence="2">The sequence shown here is derived from an EMBL/GenBank/DDBJ whole genome shotgun (WGS) entry which is preliminary data.</text>
</comment>
<dbReference type="SMART" id="SM00966">
    <property type="entry name" value="SpoVT_AbrB"/>
    <property type="match status" value="1"/>
</dbReference>
<evidence type="ECO:0000259" key="1">
    <source>
        <dbReference type="SMART" id="SM00966"/>
    </source>
</evidence>
<dbReference type="InterPro" id="IPR007159">
    <property type="entry name" value="SpoVT-AbrB_dom"/>
</dbReference>
<dbReference type="InterPro" id="IPR037914">
    <property type="entry name" value="SpoVT-AbrB_sf"/>
</dbReference>
<dbReference type="SUPFAM" id="SSF89447">
    <property type="entry name" value="AbrB/MazE/MraZ-like"/>
    <property type="match status" value="1"/>
</dbReference>
<reference evidence="2 3" key="1">
    <citation type="submission" date="2021-01" db="EMBL/GenBank/DDBJ databases">
        <title>Genome sequence of Shewanella schlegeliana JCM 11561.</title>
        <authorList>
            <person name="Zhang H."/>
            <person name="Li C."/>
        </authorList>
    </citation>
    <scope>NUCLEOTIDE SEQUENCE [LARGE SCALE GENOMIC DNA]</scope>
    <source>
        <strain evidence="2 3">JCM 11561</strain>
    </source>
</reference>
<evidence type="ECO:0000313" key="3">
    <source>
        <dbReference type="Proteomes" id="UP000604898"/>
    </source>
</evidence>
<organism evidence="2 3">
    <name type="scientific">Shewanella schlegeliana</name>
    <dbReference type="NCBI Taxonomy" id="190308"/>
    <lineage>
        <taxon>Bacteria</taxon>
        <taxon>Pseudomonadati</taxon>
        <taxon>Pseudomonadota</taxon>
        <taxon>Gammaproteobacteria</taxon>
        <taxon>Alteromonadales</taxon>
        <taxon>Shewanellaceae</taxon>
        <taxon>Shewanella</taxon>
    </lineage>
</organism>
<feature type="domain" description="SpoVT-AbrB" evidence="1">
    <location>
        <begin position="7"/>
        <end position="53"/>
    </location>
</feature>
<dbReference type="RefSeq" id="WP_202721767.1">
    <property type="nucleotide sequence ID" value="NZ_BPEX01000009.1"/>
</dbReference>
<sequence length="68" mass="7678">MAELKIQVVGEGLGFTLPKEVVEQLHIQDGDTIRLDKLPHGGYRLANLDDKLSEQMELIEGYMHEEDA</sequence>
<dbReference type="Proteomes" id="UP000604898">
    <property type="component" value="Unassembled WGS sequence"/>
</dbReference>
<keyword evidence="3" id="KW-1185">Reference proteome</keyword>
<proteinExistence type="predicted"/>
<evidence type="ECO:0000313" key="2">
    <source>
        <dbReference type="EMBL" id="MBL4913503.1"/>
    </source>
</evidence>
<dbReference type="EMBL" id="JAESVD010000005">
    <property type="protein sequence ID" value="MBL4913503.1"/>
    <property type="molecule type" value="Genomic_DNA"/>
</dbReference>
<dbReference type="Gene3D" id="2.10.260.10">
    <property type="match status" value="1"/>
</dbReference>
<accession>A0ABS1SY67</accession>